<dbReference type="InterPro" id="IPR005024">
    <property type="entry name" value="Snf7_fam"/>
</dbReference>
<dbReference type="Pfam" id="PF03357">
    <property type="entry name" value="Snf7"/>
    <property type="match status" value="1"/>
</dbReference>
<dbReference type="GO" id="GO:0032511">
    <property type="term" value="P:late endosome to vacuole transport via multivesicular body sorting pathway"/>
    <property type="evidence" value="ECO:0007669"/>
    <property type="project" value="TreeGrafter"/>
</dbReference>
<organism evidence="8">
    <name type="scientific">Attheya septentrionalis</name>
    <dbReference type="NCBI Taxonomy" id="420275"/>
    <lineage>
        <taxon>Eukaryota</taxon>
        <taxon>Sar</taxon>
        <taxon>Stramenopiles</taxon>
        <taxon>Ochrophyta</taxon>
        <taxon>Bacillariophyta</taxon>
        <taxon>Coscinodiscophyceae</taxon>
        <taxon>Chaetocerotophycidae</taxon>
        <taxon>Chaetocerotales</taxon>
        <taxon>Attheyaceae</taxon>
        <taxon>Attheya</taxon>
    </lineage>
</organism>
<dbReference type="GO" id="GO:0005771">
    <property type="term" value="C:multivesicular body"/>
    <property type="evidence" value="ECO:0007669"/>
    <property type="project" value="TreeGrafter"/>
</dbReference>
<evidence type="ECO:0000256" key="5">
    <source>
        <dbReference type="ARBA" id="ARBA00022927"/>
    </source>
</evidence>
<dbReference type="EMBL" id="HBHQ01013613">
    <property type="protein sequence ID" value="CAD9817215.1"/>
    <property type="molecule type" value="Transcribed_RNA"/>
</dbReference>
<evidence type="ECO:0000256" key="2">
    <source>
        <dbReference type="ARBA" id="ARBA00006190"/>
    </source>
</evidence>
<dbReference type="Gene3D" id="6.10.140.1230">
    <property type="match status" value="1"/>
</dbReference>
<sequence length="215" mass="23748">MGGSYSSTSKKKVPPKGSISDVDRAVLDLKNTRDRLTRYRSKLQLDQKKLLLRAKALKDGGDERAALGLLRLRRYKIKEADNVESQLLTVLEMVDTIGSKQNEKELMGAIAVGKDALKQMHEEMSIDDVLSLMDEVTEQNEVEQQINEIIGAGSALTDTDEAEIEAELAKLEEAMLSDQQSTLPVAPSGKLPELNDTLAEDKPQKISQKRMAIPS</sequence>
<dbReference type="GO" id="GO:0015031">
    <property type="term" value="P:protein transport"/>
    <property type="evidence" value="ECO:0007669"/>
    <property type="project" value="UniProtKB-KW"/>
</dbReference>
<proteinExistence type="inferred from homology"/>
<dbReference type="AlphaFoldDB" id="A0A7S2UH55"/>
<evidence type="ECO:0000256" key="4">
    <source>
        <dbReference type="ARBA" id="ARBA00022753"/>
    </source>
</evidence>
<dbReference type="PANTHER" id="PTHR22761:SF5">
    <property type="entry name" value="CHARGED MULTIVESICULAR BODY PROTEIN 6"/>
    <property type="match status" value="1"/>
</dbReference>
<keyword evidence="4" id="KW-0967">Endosome</keyword>
<keyword evidence="5" id="KW-0653">Protein transport</keyword>
<dbReference type="PANTHER" id="PTHR22761">
    <property type="entry name" value="CHARGED MULTIVESICULAR BODY PROTEIN"/>
    <property type="match status" value="1"/>
</dbReference>
<evidence type="ECO:0000256" key="7">
    <source>
        <dbReference type="SAM" id="MobiDB-lite"/>
    </source>
</evidence>
<reference evidence="8" key="1">
    <citation type="submission" date="2021-01" db="EMBL/GenBank/DDBJ databases">
        <authorList>
            <person name="Corre E."/>
            <person name="Pelletier E."/>
            <person name="Niang G."/>
            <person name="Scheremetjew M."/>
            <person name="Finn R."/>
            <person name="Kale V."/>
            <person name="Holt S."/>
            <person name="Cochrane G."/>
            <person name="Meng A."/>
            <person name="Brown T."/>
            <person name="Cohen L."/>
        </authorList>
    </citation>
    <scope>NUCLEOTIDE SEQUENCE</scope>
    <source>
        <strain evidence="8">CCMP2084</strain>
    </source>
</reference>
<keyword evidence="6" id="KW-0472">Membrane</keyword>
<evidence type="ECO:0000256" key="1">
    <source>
        <dbReference type="ARBA" id="ARBA00004608"/>
    </source>
</evidence>
<evidence type="ECO:0000313" key="8">
    <source>
        <dbReference type="EMBL" id="CAD9817215.1"/>
    </source>
</evidence>
<evidence type="ECO:0008006" key="9">
    <source>
        <dbReference type="Google" id="ProtNLM"/>
    </source>
</evidence>
<protein>
    <recommendedName>
        <fullName evidence="9">Charged multivesicular body protein 6</fullName>
    </recommendedName>
</protein>
<evidence type="ECO:0000256" key="3">
    <source>
        <dbReference type="ARBA" id="ARBA00022448"/>
    </source>
</evidence>
<name>A0A7S2UH55_9STRA</name>
<keyword evidence="3" id="KW-0813">Transport</keyword>
<feature type="region of interest" description="Disordered" evidence="7">
    <location>
        <begin position="175"/>
        <end position="215"/>
    </location>
</feature>
<comment type="similarity">
    <text evidence="2">Belongs to the SNF7 family.</text>
</comment>
<dbReference type="GO" id="GO:0006900">
    <property type="term" value="P:vesicle budding from membrane"/>
    <property type="evidence" value="ECO:0007669"/>
    <property type="project" value="TreeGrafter"/>
</dbReference>
<gene>
    <name evidence="8" type="ORF">ASEP1449_LOCUS9047</name>
</gene>
<dbReference type="GO" id="GO:0000815">
    <property type="term" value="C:ESCRT III complex"/>
    <property type="evidence" value="ECO:0007669"/>
    <property type="project" value="TreeGrafter"/>
</dbReference>
<comment type="subcellular location">
    <subcellularLocation>
        <location evidence="1">Endosome membrane</location>
    </subcellularLocation>
</comment>
<accession>A0A7S2UH55</accession>
<evidence type="ECO:0000256" key="6">
    <source>
        <dbReference type="ARBA" id="ARBA00023136"/>
    </source>
</evidence>